<sequence>MQNADVPPQDRSAGPAADRAPDLREDLLRYAELGGFTLAADTHAWYAAAGTVTNPEEARAASTVLAEVRGGDLAVLREAAARLAVEAALREPATLAEVLTLVALLRRVQETAVTLRSGAYEADLDALAAATANGSWRKERGLKLSWGRRRKLRAEAKRLAVADRPRREALHAALVAAAAERTEWQALAPAPGTSARPVDAELLEVTGQAAETLAGALRGLGRLLADRELTSLPFEELAELVAALAADEGTLYRLPELRALRAALEAGGLDELLAELTAARADRTAALLAYGRAAGEEETAAEVEIEVEASVKTVPAQAAEVVPEPAAQDVAEVADAAEAAEAKAEAAVPHIAIPSPSPEPAAEIITRTEEPPAPSRAEEAVVEETVAEEVAVVAPVSEEPVAEEEAIEEVAAEEEAVDEPVVLAAEEPVAVEPVAVEPVAVESIPEAETIAAEELPTEAEPEPEAEAEPVAVLEPAEESAPAAEPAVEPEPAPEPDLAADPTPATEAEPAPAPKRVRRPKKPELTPGRPITAYSADELLALVRWIDSDYVERTDDELLRATMKELGFARLGPRIKEALGVAVSAARPTD</sequence>
<organism evidence="2 3">
    <name type="scientific">Kitasatospora kifunensis</name>
    <name type="common">Streptomyces kifunensis</name>
    <dbReference type="NCBI Taxonomy" id="58351"/>
    <lineage>
        <taxon>Bacteria</taxon>
        <taxon>Bacillati</taxon>
        <taxon>Actinomycetota</taxon>
        <taxon>Actinomycetes</taxon>
        <taxon>Kitasatosporales</taxon>
        <taxon>Streptomycetaceae</taxon>
        <taxon>Kitasatospora</taxon>
    </lineage>
</organism>
<dbReference type="AlphaFoldDB" id="A0A7W7VXC9"/>
<feature type="compositionally biased region" description="Acidic residues" evidence="1">
    <location>
        <begin position="455"/>
        <end position="467"/>
    </location>
</feature>
<dbReference type="RefSeq" id="WP_184939746.1">
    <property type="nucleotide sequence ID" value="NZ_JACHJV010000001.1"/>
</dbReference>
<feature type="compositionally biased region" description="Low complexity" evidence="1">
    <location>
        <begin position="495"/>
        <end position="509"/>
    </location>
</feature>
<dbReference type="Proteomes" id="UP000540506">
    <property type="component" value="Unassembled WGS sequence"/>
</dbReference>
<evidence type="ECO:0000256" key="1">
    <source>
        <dbReference type="SAM" id="MobiDB-lite"/>
    </source>
</evidence>
<proteinExistence type="predicted"/>
<feature type="region of interest" description="Disordered" evidence="1">
    <location>
        <begin position="454"/>
        <end position="529"/>
    </location>
</feature>
<evidence type="ECO:0000313" key="2">
    <source>
        <dbReference type="EMBL" id="MBB4926472.1"/>
    </source>
</evidence>
<feature type="compositionally biased region" description="Low complexity" evidence="1">
    <location>
        <begin position="468"/>
        <end position="486"/>
    </location>
</feature>
<reference evidence="2 3" key="1">
    <citation type="submission" date="2020-08" db="EMBL/GenBank/DDBJ databases">
        <title>Sequencing the genomes of 1000 actinobacteria strains.</title>
        <authorList>
            <person name="Klenk H.-P."/>
        </authorList>
    </citation>
    <scope>NUCLEOTIDE SEQUENCE [LARGE SCALE GENOMIC DNA]</scope>
    <source>
        <strain evidence="2 3">DSM 41654</strain>
    </source>
</reference>
<dbReference type="EMBL" id="JACHJV010000001">
    <property type="protein sequence ID" value="MBB4926472.1"/>
    <property type="molecule type" value="Genomic_DNA"/>
</dbReference>
<evidence type="ECO:0000313" key="3">
    <source>
        <dbReference type="Proteomes" id="UP000540506"/>
    </source>
</evidence>
<protein>
    <submittedName>
        <fullName evidence="2">Uncharacterized protein</fullName>
    </submittedName>
</protein>
<gene>
    <name evidence="2" type="ORF">FHR34_005465</name>
</gene>
<keyword evidence="3" id="KW-1185">Reference proteome</keyword>
<accession>A0A7W7VXC9</accession>
<comment type="caution">
    <text evidence="2">The sequence shown here is derived from an EMBL/GenBank/DDBJ whole genome shotgun (WGS) entry which is preliminary data.</text>
</comment>
<name>A0A7W7VXC9_KITKI</name>